<dbReference type="GO" id="GO:0016020">
    <property type="term" value="C:membrane"/>
    <property type="evidence" value="ECO:0007669"/>
    <property type="project" value="TreeGrafter"/>
</dbReference>
<dbReference type="PRINTS" id="PR00111">
    <property type="entry name" value="ABHYDROLASE"/>
</dbReference>
<protein>
    <submittedName>
        <fullName evidence="4">Putative cytoplasmic membrane-bounded vesicle</fullName>
    </submittedName>
</protein>
<dbReference type="AlphaFoldDB" id="A0A131Y2S7"/>
<dbReference type="SUPFAM" id="SSF53474">
    <property type="entry name" value="alpha/beta-Hydrolases"/>
    <property type="match status" value="1"/>
</dbReference>
<evidence type="ECO:0000313" key="4">
    <source>
        <dbReference type="EMBL" id="JAP73794.1"/>
    </source>
</evidence>
<organism evidence="4">
    <name type="scientific">Ixodes ricinus</name>
    <name type="common">Common tick</name>
    <name type="synonym">Acarus ricinus</name>
    <dbReference type="NCBI Taxonomy" id="34613"/>
    <lineage>
        <taxon>Eukaryota</taxon>
        <taxon>Metazoa</taxon>
        <taxon>Ecdysozoa</taxon>
        <taxon>Arthropoda</taxon>
        <taxon>Chelicerata</taxon>
        <taxon>Arachnida</taxon>
        <taxon>Acari</taxon>
        <taxon>Parasitiformes</taxon>
        <taxon>Ixodida</taxon>
        <taxon>Ixodoidea</taxon>
        <taxon>Ixodidae</taxon>
        <taxon>Ixodinae</taxon>
        <taxon>Ixodes</taxon>
    </lineage>
</organism>
<proteinExistence type="evidence at transcript level"/>
<feature type="domain" description="AB hydrolase-1" evidence="3">
    <location>
        <begin position="26"/>
        <end position="132"/>
    </location>
</feature>
<dbReference type="InterPro" id="IPR000073">
    <property type="entry name" value="AB_hydrolase_1"/>
</dbReference>
<accession>A0A131Y2S7</accession>
<comment type="similarity">
    <text evidence="1">Belongs to the AB hydrolase superfamily.</text>
</comment>
<dbReference type="PANTHER" id="PTHR43798:SF14">
    <property type="entry name" value="SERINE HYDROLASE-LIKE PROTEIN DDB_G0286239"/>
    <property type="match status" value="1"/>
</dbReference>
<dbReference type="Gene3D" id="3.40.50.1820">
    <property type="entry name" value="alpha/beta hydrolase"/>
    <property type="match status" value="1"/>
</dbReference>
<dbReference type="GO" id="GO:0016787">
    <property type="term" value="F:hydrolase activity"/>
    <property type="evidence" value="ECO:0007669"/>
    <property type="project" value="UniProtKB-KW"/>
</dbReference>
<name>A0A131Y2S7_IXORI</name>
<evidence type="ECO:0000259" key="3">
    <source>
        <dbReference type="Pfam" id="PF00561"/>
    </source>
</evidence>
<evidence type="ECO:0000256" key="2">
    <source>
        <dbReference type="ARBA" id="ARBA00022801"/>
    </source>
</evidence>
<dbReference type="PANTHER" id="PTHR43798">
    <property type="entry name" value="MONOACYLGLYCEROL LIPASE"/>
    <property type="match status" value="1"/>
</dbReference>
<dbReference type="ESTHER" id="ixori-a0a131y4r3">
    <property type="family name" value="SERHL"/>
</dbReference>
<dbReference type="EMBL" id="GEFM01002002">
    <property type="protein sequence ID" value="JAP73794.1"/>
    <property type="molecule type" value="mRNA"/>
</dbReference>
<sequence length="298" mass="33143">MEPSEIWIDVPFGRLAAKVWGSPSGKPVLAIHGWLDSAATFDTLAPLLDPSLKIVALDLSGHGKSSHRPKGSQYNYLEYVVDVRRVVHHFQWERFSILGHSMGASVGLLFSGFFPRRVESLVTLDVVVPMVTPDPHLPSVIAGGIVKFLKLEARMGSPPTYSQEELLERLEAANPGLLSERSKKLLLARGAETVPGGGYQLRRDVRAKTSRTFALPLSIQEEMMSGYTGDILIFRSTDNILTQGLKPLEQKFQELYKKCCGRFEFVELQGGHYVHLNRPELLAPTINRFLCAPPRAKL</sequence>
<dbReference type="InterPro" id="IPR029058">
    <property type="entry name" value="AB_hydrolase_fold"/>
</dbReference>
<keyword evidence="2" id="KW-0378">Hydrolase</keyword>
<reference evidence="4" key="1">
    <citation type="submission" date="2016-02" db="EMBL/GenBank/DDBJ databases">
        <title>RNAseq analyses of the midgut from blood- or serum-fed Ixodes ricinus ticks.</title>
        <authorList>
            <person name="Perner J."/>
            <person name="Provaznik J."/>
            <person name="Schrenkova J."/>
            <person name="Urbanova V."/>
            <person name="Ribeiro J.M."/>
            <person name="Kopacek P."/>
        </authorList>
    </citation>
    <scope>NUCLEOTIDE SEQUENCE</scope>
    <source>
        <tissue evidence="4">Gut</tissue>
    </source>
</reference>
<evidence type="ECO:0000256" key="1">
    <source>
        <dbReference type="ARBA" id="ARBA00008645"/>
    </source>
</evidence>
<dbReference type="InterPro" id="IPR050266">
    <property type="entry name" value="AB_hydrolase_sf"/>
</dbReference>
<dbReference type="Pfam" id="PF00561">
    <property type="entry name" value="Abhydrolase_1"/>
    <property type="match status" value="1"/>
</dbReference>